<accession>J0NCB9</accession>
<organism evidence="1 2">
    <name type="scientific">Actinomyces massiliensis F0489</name>
    <dbReference type="NCBI Taxonomy" id="1125718"/>
    <lineage>
        <taxon>Bacteria</taxon>
        <taxon>Bacillati</taxon>
        <taxon>Actinomycetota</taxon>
        <taxon>Actinomycetes</taxon>
        <taxon>Actinomycetales</taxon>
        <taxon>Actinomycetaceae</taxon>
        <taxon>Actinomyces</taxon>
    </lineage>
</organism>
<proteinExistence type="predicted"/>
<name>J0NCB9_9ACTO</name>
<dbReference type="RefSeq" id="WP_008731401.1">
    <property type="nucleotide sequence ID" value="NZ_AKFT01000107.1"/>
</dbReference>
<evidence type="ECO:0000313" key="1">
    <source>
        <dbReference type="EMBL" id="EJF44604.1"/>
    </source>
</evidence>
<keyword evidence="2" id="KW-1185">Reference proteome</keyword>
<evidence type="ECO:0000313" key="2">
    <source>
        <dbReference type="Proteomes" id="UP000002941"/>
    </source>
</evidence>
<dbReference type="EMBL" id="AKFT01000107">
    <property type="protein sequence ID" value="EJF44604.1"/>
    <property type="molecule type" value="Genomic_DNA"/>
</dbReference>
<dbReference type="Proteomes" id="UP000002941">
    <property type="component" value="Unassembled WGS sequence"/>
</dbReference>
<gene>
    <name evidence="1" type="ORF">HMPREF1318_2301</name>
</gene>
<protein>
    <submittedName>
        <fullName evidence="1">Uncharacterized protein</fullName>
    </submittedName>
</protein>
<reference evidence="1 2" key="1">
    <citation type="submission" date="2012-05" db="EMBL/GenBank/DDBJ databases">
        <authorList>
            <person name="Harkins D.M."/>
            <person name="Madupu R."/>
            <person name="Durkin A.S."/>
            <person name="Torralba M."/>
            <person name="Methe B."/>
            <person name="Sutton G.G."/>
            <person name="Nelson K.E."/>
        </authorList>
    </citation>
    <scope>NUCLEOTIDE SEQUENCE [LARGE SCALE GENOMIC DNA]</scope>
    <source>
        <strain evidence="1 2">F0489</strain>
    </source>
</reference>
<comment type="caution">
    <text evidence="1">The sequence shown here is derived from an EMBL/GenBank/DDBJ whole genome shotgun (WGS) entry which is preliminary data.</text>
</comment>
<dbReference type="AlphaFoldDB" id="J0NCB9"/>
<dbReference type="PATRIC" id="fig|1125718.3.peg.1380"/>
<sequence>MSVSRSIFPIVSETDRSLFSLRGEDSHDYIDVTGFFVCEGVVGVGGCQWFGVLESCAAVRGGVWSYLASRGRTLEGF</sequence>